<dbReference type="Proteomes" id="UP000271683">
    <property type="component" value="Unassembled WGS sequence"/>
</dbReference>
<comment type="caution">
    <text evidence="1">The sequence shown here is derived from an EMBL/GenBank/DDBJ whole genome shotgun (WGS) entry which is preliminary data.</text>
</comment>
<organism evidence="1 2">
    <name type="scientific">Couchioplanes caeruleus</name>
    <dbReference type="NCBI Taxonomy" id="56438"/>
    <lineage>
        <taxon>Bacteria</taxon>
        <taxon>Bacillati</taxon>
        <taxon>Actinomycetota</taxon>
        <taxon>Actinomycetes</taxon>
        <taxon>Micromonosporales</taxon>
        <taxon>Micromonosporaceae</taxon>
        <taxon>Couchioplanes</taxon>
    </lineage>
</organism>
<dbReference type="EMBL" id="RJKL01000001">
    <property type="protein sequence ID" value="ROP27666.1"/>
    <property type="molecule type" value="Genomic_DNA"/>
</dbReference>
<dbReference type="OrthoDB" id="3280727at2"/>
<protein>
    <submittedName>
        <fullName evidence="1">Uncharacterized protein</fullName>
    </submittedName>
</protein>
<gene>
    <name evidence="1" type="ORF">EDD30_0354</name>
</gene>
<evidence type="ECO:0000313" key="2">
    <source>
        <dbReference type="Proteomes" id="UP000271683"/>
    </source>
</evidence>
<sequence>MTVFACLRCGAVLTEDLEALPLSELDEPVAPCDLEPGEDCPAWVPLGRFAVDPDPFGPPHVPSSTDERIHVSAGPRNTVLIHPDDLIVRRLHPDLSRRNGCCGLDGCDGPNLVCDCGNEIATESSDCWTSRVVRLEPLAVVRTA</sequence>
<dbReference type="AlphaFoldDB" id="A0A3N1GBN0"/>
<accession>A0A3N1GBN0</accession>
<reference evidence="1 2" key="1">
    <citation type="submission" date="2018-11" db="EMBL/GenBank/DDBJ databases">
        <title>Sequencing the genomes of 1000 actinobacteria strains.</title>
        <authorList>
            <person name="Klenk H.-P."/>
        </authorList>
    </citation>
    <scope>NUCLEOTIDE SEQUENCE [LARGE SCALE GENOMIC DNA]</scope>
    <source>
        <strain evidence="1 2">DSM 43634</strain>
    </source>
</reference>
<evidence type="ECO:0000313" key="1">
    <source>
        <dbReference type="EMBL" id="ROP27666.1"/>
    </source>
</evidence>
<proteinExistence type="predicted"/>
<name>A0A3N1GBN0_9ACTN</name>
<dbReference type="RefSeq" id="WP_123678016.1">
    <property type="nucleotide sequence ID" value="NZ_RJKL01000001.1"/>
</dbReference>